<dbReference type="EMBL" id="SDMP01000009">
    <property type="protein sequence ID" value="RYR40518.1"/>
    <property type="molecule type" value="Genomic_DNA"/>
</dbReference>
<dbReference type="Proteomes" id="UP000289738">
    <property type="component" value="Chromosome A09"/>
</dbReference>
<organism evidence="1 2">
    <name type="scientific">Arachis hypogaea</name>
    <name type="common">Peanut</name>
    <dbReference type="NCBI Taxonomy" id="3818"/>
    <lineage>
        <taxon>Eukaryota</taxon>
        <taxon>Viridiplantae</taxon>
        <taxon>Streptophyta</taxon>
        <taxon>Embryophyta</taxon>
        <taxon>Tracheophyta</taxon>
        <taxon>Spermatophyta</taxon>
        <taxon>Magnoliopsida</taxon>
        <taxon>eudicotyledons</taxon>
        <taxon>Gunneridae</taxon>
        <taxon>Pentapetalae</taxon>
        <taxon>rosids</taxon>
        <taxon>fabids</taxon>
        <taxon>Fabales</taxon>
        <taxon>Fabaceae</taxon>
        <taxon>Papilionoideae</taxon>
        <taxon>50 kb inversion clade</taxon>
        <taxon>dalbergioids sensu lato</taxon>
        <taxon>Dalbergieae</taxon>
        <taxon>Pterocarpus clade</taxon>
        <taxon>Arachis</taxon>
    </lineage>
</organism>
<sequence>MKRASLFIQSLIRSQFEFLSHSHSHGLKLKRLQLLSSPPNTNYSDKVGIVDDILGHGSSPPHARRRPHASRRILGVVCSRLASASRRHILLCPLEDHRRLLNFSCLLLSFSIFPIFFLEVMELSSGIWKLLSGVKTNKSTPFNLNSMPYHCYQDVSNLQCYQSDFSKLEELTRVLANVDAINGKLVDTISNSTIFDEQINHDMCTFKSFVRAFIGSPPVQHKMKQVLVSTMGTQNEPFSPFSQAREREPIVIDNLAKVSNFLDVSTQQRKVVRFKVCPQATQHRILIGTLKEVLNNFKVDLDALDSQGLDKDTIMGQQIVLTCLKFLTEAAVSNEPESTSWMRLSPSKNVNTSGSRKWEDVLEMFNDLIEYFRAETRLKLHVAKAEVMKEGLLQIKDILIDNSIGYKEARHQERLVQKKLSKTLGHSSRCLFTLLLYYLFGRVSDIEVDMAGGVYQSGSDNKNWLCMGRILTSDSEKMIGRGVKQLDRALSLFKFVWETAEMKGHLDLQGHLWSVGEHNRVLRYRGNTYFLHGICL</sequence>
<evidence type="ECO:0000313" key="2">
    <source>
        <dbReference type="Proteomes" id="UP000289738"/>
    </source>
</evidence>
<dbReference type="PANTHER" id="PTHR37763">
    <property type="entry name" value="EXOSOME COMPLEX EXONUCLEASE"/>
    <property type="match status" value="1"/>
</dbReference>
<evidence type="ECO:0000313" key="1">
    <source>
        <dbReference type="EMBL" id="RYR40518.1"/>
    </source>
</evidence>
<dbReference type="STRING" id="3818.A0A445BPB4"/>
<gene>
    <name evidence="1" type="ORF">Ahy_A09g046274</name>
</gene>
<comment type="caution">
    <text evidence="1">The sequence shown here is derived from an EMBL/GenBank/DDBJ whole genome shotgun (WGS) entry which is preliminary data.</text>
</comment>
<dbReference type="AlphaFoldDB" id="A0A445BPB4"/>
<proteinExistence type="predicted"/>
<keyword evidence="2" id="KW-1185">Reference proteome</keyword>
<accession>A0A445BPB4</accession>
<dbReference type="PANTHER" id="PTHR37763:SF1">
    <property type="entry name" value="EXOSOME COMPLEX EXONUCLEASE"/>
    <property type="match status" value="1"/>
</dbReference>
<protein>
    <submittedName>
        <fullName evidence="1">Uncharacterized protein</fullName>
    </submittedName>
</protein>
<reference evidence="1 2" key="1">
    <citation type="submission" date="2019-01" db="EMBL/GenBank/DDBJ databases">
        <title>Sequencing of cultivated peanut Arachis hypogaea provides insights into genome evolution and oil improvement.</title>
        <authorList>
            <person name="Chen X."/>
        </authorList>
    </citation>
    <scope>NUCLEOTIDE SEQUENCE [LARGE SCALE GENOMIC DNA]</scope>
    <source>
        <strain evidence="2">cv. Fuhuasheng</strain>
        <tissue evidence="1">Leaves</tissue>
    </source>
</reference>
<name>A0A445BPB4_ARAHY</name>